<sequence>MRRIVSCDDSDANKLKSNLYIRSLEFLGSGFGSHGDQEETGIEADIQVIVWELKSKNEWKISNLIKDGSFVPSTDNLKAIRLGNSAASEGLDLLLRRTYSTARSLNMSIQLLSQHVDSEKKLHPAALQSLAFSIVIHTSWIPTAKLPPSLADLCVKYCSQLVGEYPNGQSSAMQSSNSFEVGASLVTSVISHSRLGRGKSLDLGRSSVRPHSIHVARSLMDIYVGKEGFRRNIFWVGCLELVCHPRNYGLDDTSDDYKSLKEWCSRYTSIMIDSMTKNVMFSSHRNSARDACDTFLWSVRWIYDLVLKSDAQNHPPLYIPEPLYALVTALNTYTLLEASHATICQDLISRSSFPSPSAAFAQSLQIHVGTLTVLSLMGHSYMSEMEPSRSRRISATQLWLVVHMMRQLDPEDQERVKEGITPFLRNRGKDVHQFKEELEDYIIQSYQKDHGAGYDYHFHTATRYLASIWNKIKSSPWSKGHNPQPVNTHEEELDPEEKRDRTGSTRPRPTSLTVYTARIVECTLEARGTRDEDLEEMLEQDLRELPSSLRGIASMGLSRHDPTIIPLVSAQTENEPSSSKILESPTEYPLDSAEYVALDIHRSPS</sequence>
<dbReference type="AlphaFoldDB" id="A0A8H7LFS5"/>
<proteinExistence type="predicted"/>
<dbReference type="Proteomes" id="UP000650582">
    <property type="component" value="Unassembled WGS sequence"/>
</dbReference>
<name>A0A8H7LFS5_9AGAM</name>
<evidence type="ECO:0000313" key="2">
    <source>
        <dbReference type="EMBL" id="KAF8671405.1"/>
    </source>
</evidence>
<organism evidence="2 3">
    <name type="scientific">Rhizoctonia solani</name>
    <dbReference type="NCBI Taxonomy" id="456999"/>
    <lineage>
        <taxon>Eukaryota</taxon>
        <taxon>Fungi</taxon>
        <taxon>Dikarya</taxon>
        <taxon>Basidiomycota</taxon>
        <taxon>Agaricomycotina</taxon>
        <taxon>Agaricomycetes</taxon>
        <taxon>Cantharellales</taxon>
        <taxon>Ceratobasidiaceae</taxon>
        <taxon>Rhizoctonia</taxon>
    </lineage>
</organism>
<comment type="caution">
    <text evidence="2">The sequence shown here is derived from an EMBL/GenBank/DDBJ whole genome shotgun (WGS) entry which is preliminary data.</text>
</comment>
<protein>
    <submittedName>
        <fullName evidence="2">Uncharacterized protein</fullName>
    </submittedName>
</protein>
<feature type="region of interest" description="Disordered" evidence="1">
    <location>
        <begin position="476"/>
        <end position="510"/>
    </location>
</feature>
<gene>
    <name evidence="2" type="ORF">RHS04_08368</name>
</gene>
<reference evidence="2" key="1">
    <citation type="submission" date="2020-09" db="EMBL/GenBank/DDBJ databases">
        <title>Comparative genome analyses of four rice-infecting Rhizoctonia solani isolates reveal extensive enrichment of homogalacturonan modification genes.</title>
        <authorList>
            <person name="Lee D.-Y."/>
            <person name="Jeon J."/>
            <person name="Kim K.-T."/>
            <person name="Cheong K."/>
            <person name="Song H."/>
            <person name="Choi G."/>
            <person name="Ko J."/>
            <person name="Opiyo S.O."/>
            <person name="Zuo S."/>
            <person name="Madhav S."/>
            <person name="Lee Y.-H."/>
            <person name="Wang G.-L."/>
        </authorList>
    </citation>
    <scope>NUCLEOTIDE SEQUENCE</scope>
    <source>
        <strain evidence="2">AG1-IA YN-7</strain>
    </source>
</reference>
<evidence type="ECO:0000313" key="3">
    <source>
        <dbReference type="Proteomes" id="UP000650582"/>
    </source>
</evidence>
<dbReference type="EMBL" id="JACYCC010000218">
    <property type="protein sequence ID" value="KAF8671405.1"/>
    <property type="molecule type" value="Genomic_DNA"/>
</dbReference>
<evidence type="ECO:0000256" key="1">
    <source>
        <dbReference type="SAM" id="MobiDB-lite"/>
    </source>
</evidence>
<accession>A0A8H7LFS5</accession>